<keyword evidence="3" id="KW-1185">Reference proteome</keyword>
<sequence>MRKFPAREGAGVGGELGGGGEDDSKIGAKWPVTAFTASPRRVRELTAKEVSTASLGYMFNSIMSPRAYDRPPLAPRERCKWDSLISESGKIRMRSFQLTVSAAQNLHCARAQHPGAAPRLEAQTLLRRLRFHLSFRPTDYVMRERSLSVREFGRSRRSSVSDLDYFVLYLQAFSVCINTLQK</sequence>
<feature type="region of interest" description="Disordered" evidence="1">
    <location>
        <begin position="1"/>
        <end position="25"/>
    </location>
</feature>
<evidence type="ECO:0000313" key="3">
    <source>
        <dbReference type="Proteomes" id="UP000299102"/>
    </source>
</evidence>
<reference evidence="2 3" key="1">
    <citation type="journal article" date="2019" name="Commun. Biol.">
        <title>The bagworm genome reveals a unique fibroin gene that provides high tensile strength.</title>
        <authorList>
            <person name="Kono N."/>
            <person name="Nakamura H."/>
            <person name="Ohtoshi R."/>
            <person name="Tomita M."/>
            <person name="Numata K."/>
            <person name="Arakawa K."/>
        </authorList>
    </citation>
    <scope>NUCLEOTIDE SEQUENCE [LARGE SCALE GENOMIC DNA]</scope>
</reference>
<name>A0A4C1SDQ7_EUMVA</name>
<protein>
    <submittedName>
        <fullName evidence="2">Uncharacterized protein</fullName>
    </submittedName>
</protein>
<accession>A0A4C1SDQ7</accession>
<feature type="compositionally biased region" description="Gly residues" evidence="1">
    <location>
        <begin position="10"/>
        <end position="19"/>
    </location>
</feature>
<comment type="caution">
    <text evidence="2">The sequence shown here is derived from an EMBL/GenBank/DDBJ whole genome shotgun (WGS) entry which is preliminary data.</text>
</comment>
<evidence type="ECO:0000256" key="1">
    <source>
        <dbReference type="SAM" id="MobiDB-lite"/>
    </source>
</evidence>
<dbReference type="EMBL" id="BGZK01000004">
    <property type="protein sequence ID" value="GBO99995.1"/>
    <property type="molecule type" value="Genomic_DNA"/>
</dbReference>
<organism evidence="2 3">
    <name type="scientific">Eumeta variegata</name>
    <name type="common">Bagworm moth</name>
    <name type="synonym">Eumeta japonica</name>
    <dbReference type="NCBI Taxonomy" id="151549"/>
    <lineage>
        <taxon>Eukaryota</taxon>
        <taxon>Metazoa</taxon>
        <taxon>Ecdysozoa</taxon>
        <taxon>Arthropoda</taxon>
        <taxon>Hexapoda</taxon>
        <taxon>Insecta</taxon>
        <taxon>Pterygota</taxon>
        <taxon>Neoptera</taxon>
        <taxon>Endopterygota</taxon>
        <taxon>Lepidoptera</taxon>
        <taxon>Glossata</taxon>
        <taxon>Ditrysia</taxon>
        <taxon>Tineoidea</taxon>
        <taxon>Psychidae</taxon>
        <taxon>Oiketicinae</taxon>
        <taxon>Eumeta</taxon>
    </lineage>
</organism>
<proteinExistence type="predicted"/>
<dbReference type="AlphaFoldDB" id="A0A4C1SDQ7"/>
<gene>
    <name evidence="2" type="ORF">EVAR_74339_1</name>
</gene>
<dbReference type="Proteomes" id="UP000299102">
    <property type="component" value="Unassembled WGS sequence"/>
</dbReference>
<evidence type="ECO:0000313" key="2">
    <source>
        <dbReference type="EMBL" id="GBO99995.1"/>
    </source>
</evidence>